<name>A0AAV9SLS8_9TELE</name>
<accession>A0AAV9SLS8</accession>
<proteinExistence type="predicted"/>
<protein>
    <submittedName>
        <fullName evidence="2">Uncharacterized protein</fullName>
    </submittedName>
</protein>
<reference evidence="2 3" key="1">
    <citation type="submission" date="2021-06" db="EMBL/GenBank/DDBJ databases">
        <authorList>
            <person name="Palmer J.M."/>
        </authorList>
    </citation>
    <scope>NUCLEOTIDE SEQUENCE [LARGE SCALE GENOMIC DNA]</scope>
    <source>
        <strain evidence="2 3">MEX-2019</strain>
        <tissue evidence="2">Muscle</tissue>
    </source>
</reference>
<comment type="caution">
    <text evidence="2">The sequence shown here is derived from an EMBL/GenBank/DDBJ whole genome shotgun (WGS) entry which is preliminary data.</text>
</comment>
<keyword evidence="1" id="KW-0472">Membrane</keyword>
<dbReference type="EMBL" id="JAHHUM010000162">
    <property type="protein sequence ID" value="KAK5622226.1"/>
    <property type="molecule type" value="Genomic_DNA"/>
</dbReference>
<sequence>MELKRKFYMEDSAPRLIQSLLTGCSNQRQVRTPLRPIISQGITFKELLHGRHRSSAELRPSSTPSPPWAPNSFHTKAYATTRIRSRGGKTYLIIRCFFKLLFILSVHVSLRGPSAKEIFH</sequence>
<evidence type="ECO:0000256" key="1">
    <source>
        <dbReference type="SAM" id="Phobius"/>
    </source>
</evidence>
<gene>
    <name evidence="2" type="ORF">CRENBAI_007584</name>
</gene>
<feature type="transmembrane region" description="Helical" evidence="1">
    <location>
        <begin position="92"/>
        <end position="110"/>
    </location>
</feature>
<evidence type="ECO:0000313" key="3">
    <source>
        <dbReference type="Proteomes" id="UP001311232"/>
    </source>
</evidence>
<evidence type="ECO:0000313" key="2">
    <source>
        <dbReference type="EMBL" id="KAK5622226.1"/>
    </source>
</evidence>
<keyword evidence="1" id="KW-1133">Transmembrane helix</keyword>
<keyword evidence="3" id="KW-1185">Reference proteome</keyword>
<dbReference type="AlphaFoldDB" id="A0AAV9SLS8"/>
<organism evidence="2 3">
    <name type="scientific">Crenichthys baileyi</name>
    <name type="common">White River springfish</name>
    <dbReference type="NCBI Taxonomy" id="28760"/>
    <lineage>
        <taxon>Eukaryota</taxon>
        <taxon>Metazoa</taxon>
        <taxon>Chordata</taxon>
        <taxon>Craniata</taxon>
        <taxon>Vertebrata</taxon>
        <taxon>Euteleostomi</taxon>
        <taxon>Actinopterygii</taxon>
        <taxon>Neopterygii</taxon>
        <taxon>Teleostei</taxon>
        <taxon>Neoteleostei</taxon>
        <taxon>Acanthomorphata</taxon>
        <taxon>Ovalentaria</taxon>
        <taxon>Atherinomorphae</taxon>
        <taxon>Cyprinodontiformes</taxon>
        <taxon>Goodeidae</taxon>
        <taxon>Crenichthys</taxon>
    </lineage>
</organism>
<dbReference type="Proteomes" id="UP001311232">
    <property type="component" value="Unassembled WGS sequence"/>
</dbReference>
<keyword evidence="1" id="KW-0812">Transmembrane</keyword>